<gene>
    <name evidence="1" type="ORF">LMG28138_05380</name>
</gene>
<organism evidence="1 2">
    <name type="scientific">Pararobbsia alpina</name>
    <dbReference type="NCBI Taxonomy" id="621374"/>
    <lineage>
        <taxon>Bacteria</taxon>
        <taxon>Pseudomonadati</taxon>
        <taxon>Pseudomonadota</taxon>
        <taxon>Betaproteobacteria</taxon>
        <taxon>Burkholderiales</taxon>
        <taxon>Burkholderiaceae</taxon>
        <taxon>Pararobbsia</taxon>
    </lineage>
</organism>
<evidence type="ECO:0000313" key="1">
    <source>
        <dbReference type="EMBL" id="CAB3803613.1"/>
    </source>
</evidence>
<dbReference type="EMBL" id="CADIKM010000057">
    <property type="protein sequence ID" value="CAB3803613.1"/>
    <property type="molecule type" value="Genomic_DNA"/>
</dbReference>
<name>A0A6S7BM36_9BURK</name>
<dbReference type="AlphaFoldDB" id="A0A6S7BM36"/>
<proteinExistence type="predicted"/>
<evidence type="ECO:0008006" key="3">
    <source>
        <dbReference type="Google" id="ProtNLM"/>
    </source>
</evidence>
<reference evidence="1 2" key="1">
    <citation type="submission" date="2020-04" db="EMBL/GenBank/DDBJ databases">
        <authorList>
            <person name="De Canck E."/>
        </authorList>
    </citation>
    <scope>NUCLEOTIDE SEQUENCE [LARGE SCALE GENOMIC DNA]</scope>
    <source>
        <strain evidence="1 2">LMG 28138</strain>
    </source>
</reference>
<protein>
    <recommendedName>
        <fullName evidence="3">Glycosyltransferase subfamily 4-like N-terminal domain-containing protein</fullName>
    </recommendedName>
</protein>
<keyword evidence="2" id="KW-1185">Reference proteome</keyword>
<evidence type="ECO:0000313" key="2">
    <source>
        <dbReference type="Proteomes" id="UP000494115"/>
    </source>
</evidence>
<accession>A0A6S7BM36</accession>
<sequence>MGCDTLAPHLLLLEKVRRVAHTFDILHFHLSYLPFPTFSQLVVPFGTTLHERLDLPELQPLFAMFPQAPVVSISDSERVPLPAANRLDTVYHGLPDGGSTGCPVRKSARRSCAAEPRGPWLSTTRITRGPPLRRSAMARQSLDGRHNAQLLGEHALIDAEVQVDFLLTDRRHSDVDLFRP</sequence>
<dbReference type="Proteomes" id="UP000494115">
    <property type="component" value="Unassembled WGS sequence"/>
</dbReference>